<evidence type="ECO:0000259" key="1">
    <source>
        <dbReference type="Pfam" id="PF00117"/>
    </source>
</evidence>
<dbReference type="Pfam" id="PF00117">
    <property type="entry name" value="GATase"/>
    <property type="match status" value="1"/>
</dbReference>
<reference evidence="2 3" key="1">
    <citation type="submission" date="2024-02" db="EMBL/GenBank/DDBJ databases">
        <title>A Gaetbulibacter species isolated from tidal flats and genomic insights of their niches.</title>
        <authorList>
            <person name="Ye Y."/>
        </authorList>
    </citation>
    <scope>NUCLEOTIDE SEQUENCE [LARGE SCALE GENOMIC DNA]</scope>
    <source>
        <strain evidence="2 3">KEM-8</strain>
    </source>
</reference>
<keyword evidence="3" id="KW-1185">Reference proteome</keyword>
<dbReference type="EMBL" id="JBAWKC010000001">
    <property type="protein sequence ID" value="MFH6767119.1"/>
    <property type="molecule type" value="Genomic_DNA"/>
</dbReference>
<dbReference type="PROSITE" id="PS51273">
    <property type="entry name" value="GATASE_TYPE_1"/>
    <property type="match status" value="1"/>
</dbReference>
<evidence type="ECO:0000313" key="3">
    <source>
        <dbReference type="Proteomes" id="UP001610104"/>
    </source>
</evidence>
<dbReference type="InterPro" id="IPR017926">
    <property type="entry name" value="GATASE"/>
</dbReference>
<dbReference type="SUPFAM" id="SSF52317">
    <property type="entry name" value="Class I glutamine amidotransferase-like"/>
    <property type="match status" value="1"/>
</dbReference>
<organism evidence="2 3">
    <name type="scientific">Gaetbulibacter aquiaggeris</name>
    <dbReference type="NCBI Taxonomy" id="1735373"/>
    <lineage>
        <taxon>Bacteria</taxon>
        <taxon>Pseudomonadati</taxon>
        <taxon>Bacteroidota</taxon>
        <taxon>Flavobacteriia</taxon>
        <taxon>Flavobacteriales</taxon>
        <taxon>Flavobacteriaceae</taxon>
        <taxon>Gaetbulibacter</taxon>
    </lineage>
</organism>
<dbReference type="Proteomes" id="UP001610104">
    <property type="component" value="Unassembled WGS sequence"/>
</dbReference>
<dbReference type="RefSeq" id="WP_395436397.1">
    <property type="nucleotide sequence ID" value="NZ_JBAWKC010000001.1"/>
</dbReference>
<protein>
    <submittedName>
        <fullName evidence="2">GMP synthase</fullName>
    </submittedName>
</protein>
<comment type="caution">
    <text evidence="2">The sequence shown here is derived from an EMBL/GenBank/DDBJ whole genome shotgun (WGS) entry which is preliminary data.</text>
</comment>
<feature type="domain" description="Glutamine amidotransferase" evidence="1">
    <location>
        <begin position="37"/>
        <end position="210"/>
    </location>
</feature>
<accession>A0ABW7MKA2</accession>
<dbReference type="InterPro" id="IPR029062">
    <property type="entry name" value="Class_I_gatase-like"/>
</dbReference>
<dbReference type="Gene3D" id="3.40.50.880">
    <property type="match status" value="1"/>
</dbReference>
<gene>
    <name evidence="2" type="ORF">V8G56_00105</name>
</gene>
<sequence length="273" mass="31601">MMLKQKTRMAILDMNNNEPNQGLRCIVDIAKSFNEDLDYTVFNVRTKDELPDLSYDIYISSGGPGSPLDKGPWRASYLNLIQLLWDFNKNSIEDKKFVFLICYSFQVVCDYFKLGEMKPRKSTSFGILPVHKTKAGMIDPLLEGLDDPFYAVDSRDWQLIQPRLKVFKEHGASILSLEKIRTHVEYERAIMAVRFSNEFVGTQFHPEADPVGMYTHFSDETIKQKVINNFGETKYNDMMDKMDDPDKIIKTYAHILPRFIKSAIQQTTQQLIS</sequence>
<evidence type="ECO:0000313" key="2">
    <source>
        <dbReference type="EMBL" id="MFH6767119.1"/>
    </source>
</evidence>
<name>A0ABW7MKA2_9FLAO</name>
<proteinExistence type="predicted"/>